<keyword evidence="5" id="KW-1185">Reference proteome</keyword>
<reference evidence="4 5" key="1">
    <citation type="submission" date="2018-06" db="EMBL/GenBank/DDBJ databases">
        <title>Genomic Encyclopedia of Archaeal and Bacterial Type Strains, Phase II (KMG-II): from individual species to whole genera.</title>
        <authorList>
            <person name="Goeker M."/>
        </authorList>
    </citation>
    <scope>NUCLEOTIDE SEQUENCE [LARGE SCALE GENOMIC DNA]</scope>
    <source>
        <strain evidence="4 5">DSM 29821</strain>
    </source>
</reference>
<evidence type="ECO:0000256" key="1">
    <source>
        <dbReference type="PROSITE-ProRule" id="PRU00285"/>
    </source>
</evidence>
<dbReference type="OrthoDB" id="9814487at2"/>
<dbReference type="SUPFAM" id="SSF49764">
    <property type="entry name" value="HSP20-like chaperones"/>
    <property type="match status" value="1"/>
</dbReference>
<name>A0A327WF56_9BACT</name>
<dbReference type="Proteomes" id="UP000249819">
    <property type="component" value="Unassembled WGS sequence"/>
</dbReference>
<feature type="domain" description="SHSP" evidence="3">
    <location>
        <begin position="34"/>
        <end position="146"/>
    </location>
</feature>
<organism evidence="4 5">
    <name type="scientific">Chitinophaga dinghuensis</name>
    <dbReference type="NCBI Taxonomy" id="1539050"/>
    <lineage>
        <taxon>Bacteria</taxon>
        <taxon>Pseudomonadati</taxon>
        <taxon>Bacteroidota</taxon>
        <taxon>Chitinophagia</taxon>
        <taxon>Chitinophagales</taxon>
        <taxon>Chitinophagaceae</taxon>
        <taxon>Chitinophaga</taxon>
    </lineage>
</organism>
<evidence type="ECO:0000256" key="2">
    <source>
        <dbReference type="RuleBase" id="RU003616"/>
    </source>
</evidence>
<dbReference type="Pfam" id="PF00011">
    <property type="entry name" value="HSP20"/>
    <property type="match status" value="1"/>
</dbReference>
<evidence type="ECO:0000259" key="3">
    <source>
        <dbReference type="PROSITE" id="PS01031"/>
    </source>
</evidence>
<comment type="caution">
    <text evidence="4">The sequence shown here is derived from an EMBL/GenBank/DDBJ whole genome shotgun (WGS) entry which is preliminary data.</text>
</comment>
<comment type="similarity">
    <text evidence="1 2">Belongs to the small heat shock protein (HSP20) family.</text>
</comment>
<dbReference type="AlphaFoldDB" id="A0A327WF56"/>
<protein>
    <submittedName>
        <fullName evidence="4">HSP20 family protein</fullName>
    </submittedName>
</protein>
<evidence type="ECO:0000313" key="5">
    <source>
        <dbReference type="Proteomes" id="UP000249819"/>
    </source>
</evidence>
<dbReference type="EMBL" id="QLMA01000001">
    <property type="protein sequence ID" value="RAJ88191.1"/>
    <property type="molecule type" value="Genomic_DNA"/>
</dbReference>
<proteinExistence type="inferred from homology"/>
<evidence type="ECO:0000313" key="4">
    <source>
        <dbReference type="EMBL" id="RAJ88191.1"/>
    </source>
</evidence>
<dbReference type="InterPro" id="IPR008978">
    <property type="entry name" value="HSP20-like_chaperone"/>
</dbReference>
<dbReference type="PANTHER" id="PTHR11527">
    <property type="entry name" value="HEAT-SHOCK PROTEIN 20 FAMILY MEMBER"/>
    <property type="match status" value="1"/>
</dbReference>
<dbReference type="InterPro" id="IPR031107">
    <property type="entry name" value="Small_HSP"/>
</dbReference>
<gene>
    <name evidence="4" type="ORF">CLV59_101958</name>
</gene>
<dbReference type="RefSeq" id="WP_111590836.1">
    <property type="nucleotide sequence ID" value="NZ_QLMA01000001.1"/>
</dbReference>
<sequence>MTHVTFGPRSINGLVGDILNNGWNKIAKDDFLTNDYFTAHPPVNISETKEGFVLDVVAPGFNKEDFKINADAKALTISAEKKADTKDENEKQVRREFSFKSFKRSFTISEAIDTAKIAAKYDNGILKVTLPKKENTQEAPKSIVVE</sequence>
<dbReference type="Gene3D" id="2.60.40.790">
    <property type="match status" value="1"/>
</dbReference>
<accession>A0A327WF56</accession>
<dbReference type="InterPro" id="IPR002068">
    <property type="entry name" value="A-crystallin/Hsp20_dom"/>
</dbReference>
<dbReference type="PROSITE" id="PS01031">
    <property type="entry name" value="SHSP"/>
    <property type="match status" value="1"/>
</dbReference>
<dbReference type="CDD" id="cd06464">
    <property type="entry name" value="ACD_sHsps-like"/>
    <property type="match status" value="1"/>
</dbReference>